<organism evidence="2">
    <name type="scientific">Blumeria graminis f. sp. tritici 96224</name>
    <dbReference type="NCBI Taxonomy" id="1268274"/>
    <lineage>
        <taxon>Eukaryota</taxon>
        <taxon>Fungi</taxon>
        <taxon>Dikarya</taxon>
        <taxon>Ascomycota</taxon>
        <taxon>Pezizomycotina</taxon>
        <taxon>Leotiomycetes</taxon>
        <taxon>Erysiphales</taxon>
        <taxon>Erysiphaceae</taxon>
        <taxon>Blumeria</taxon>
    </lineage>
</organism>
<dbReference type="SUPFAM" id="SSF50729">
    <property type="entry name" value="PH domain-like"/>
    <property type="match status" value="1"/>
</dbReference>
<sequence>MRQENTHRVVLNTIILPEMTFENKNATSSSQLVFTAFEGDKELKPIMMLLKMSEANAKLFKSEVNSIKKQLS</sequence>
<dbReference type="OrthoDB" id="185618at2759"/>
<dbReference type="InterPro" id="IPR000156">
    <property type="entry name" value="Ran_bind_dom"/>
</dbReference>
<proteinExistence type="predicted"/>
<gene>
    <name evidence="2" type="ORF">BGT96224V2_LOCUS1730</name>
</gene>
<evidence type="ECO:0000313" key="2">
    <source>
        <dbReference type="EMBL" id="SUZ08543.1"/>
    </source>
</evidence>
<dbReference type="Pfam" id="PF00638">
    <property type="entry name" value="Ran_BP1"/>
    <property type="match status" value="1"/>
</dbReference>
<accession>A0A381L3R1</accession>
<feature type="domain" description="RanBD1" evidence="1">
    <location>
        <begin position="1"/>
        <end position="69"/>
    </location>
</feature>
<name>A0A381L3R1_BLUGR</name>
<dbReference type="Gene3D" id="2.30.29.30">
    <property type="entry name" value="Pleckstrin-homology domain (PH domain)/Phosphotyrosine-binding domain (PTB)"/>
    <property type="match status" value="1"/>
</dbReference>
<dbReference type="AlphaFoldDB" id="A0A381L3R1"/>
<protein>
    <submittedName>
        <fullName evidence="2">Bgt-5129</fullName>
    </submittedName>
</protein>
<dbReference type="EMBL" id="UIGY01000025">
    <property type="protein sequence ID" value="SUZ08543.1"/>
    <property type="molecule type" value="Genomic_DNA"/>
</dbReference>
<dbReference type="InterPro" id="IPR011993">
    <property type="entry name" value="PH-like_dom_sf"/>
</dbReference>
<reference evidence="2" key="1">
    <citation type="submission" date="2018-07" db="EMBL/GenBank/DDBJ databases">
        <authorList>
            <person name="Quirk P.G."/>
            <person name="Krulwich T.A."/>
        </authorList>
    </citation>
    <scope>NUCLEOTIDE SEQUENCE</scope>
    <source>
        <strain evidence="2">96224</strain>
    </source>
</reference>
<evidence type="ECO:0000259" key="1">
    <source>
        <dbReference type="Pfam" id="PF00638"/>
    </source>
</evidence>